<accession>A0A0R3QE36</accession>
<protein>
    <submittedName>
        <fullName evidence="3">HEAT repeat domain-containing protein</fullName>
    </submittedName>
</protein>
<name>A0A0R3QE36_9BILA</name>
<sequence>MKRFDDVSPLSRQDAEDALASRSSAVVCRALIAIALHEPDWLWAQDRCLEELSNADPDIRGLAATCLGHVARVHRNLEKARAVAALTPLLADPEVAGRVEDALDDIAAFA</sequence>
<keyword evidence="2" id="KW-1185">Reference proteome</keyword>
<organism evidence="3">
    <name type="scientific">Brugia timori</name>
    <dbReference type="NCBI Taxonomy" id="42155"/>
    <lineage>
        <taxon>Eukaryota</taxon>
        <taxon>Metazoa</taxon>
        <taxon>Ecdysozoa</taxon>
        <taxon>Nematoda</taxon>
        <taxon>Chromadorea</taxon>
        <taxon>Rhabditida</taxon>
        <taxon>Spirurina</taxon>
        <taxon>Spiruromorpha</taxon>
        <taxon>Filarioidea</taxon>
        <taxon>Onchocercidae</taxon>
        <taxon>Brugia</taxon>
    </lineage>
</organism>
<evidence type="ECO:0000313" key="3">
    <source>
        <dbReference type="WBParaSite" id="BTMF_0000462201-mRNA-1"/>
    </source>
</evidence>
<evidence type="ECO:0000313" key="2">
    <source>
        <dbReference type="Proteomes" id="UP000280834"/>
    </source>
</evidence>
<evidence type="ECO:0000313" key="1">
    <source>
        <dbReference type="EMBL" id="VDO15750.1"/>
    </source>
</evidence>
<dbReference type="AlphaFoldDB" id="A0A0R3QE36"/>
<dbReference type="InterPro" id="IPR016024">
    <property type="entry name" value="ARM-type_fold"/>
</dbReference>
<dbReference type="WBParaSite" id="BTMF_0000462201-mRNA-1">
    <property type="protein sequence ID" value="BTMF_0000462201-mRNA-1"/>
    <property type="gene ID" value="BTMF_0000462201"/>
</dbReference>
<proteinExistence type="predicted"/>
<gene>
    <name evidence="1" type="ORF">BTMF_LOCUS3917</name>
</gene>
<dbReference type="SUPFAM" id="SSF48371">
    <property type="entry name" value="ARM repeat"/>
    <property type="match status" value="1"/>
</dbReference>
<reference evidence="3" key="1">
    <citation type="submission" date="2017-02" db="UniProtKB">
        <authorList>
            <consortium name="WormBaseParasite"/>
        </authorList>
    </citation>
    <scope>IDENTIFICATION</scope>
</reference>
<dbReference type="CDD" id="cd20694">
    <property type="entry name" value="CdiI_Ct-like"/>
    <property type="match status" value="1"/>
</dbReference>
<dbReference type="EMBL" id="UZAG01003702">
    <property type="protein sequence ID" value="VDO15750.1"/>
    <property type="molecule type" value="Genomic_DNA"/>
</dbReference>
<dbReference type="Proteomes" id="UP000280834">
    <property type="component" value="Unassembled WGS sequence"/>
</dbReference>
<dbReference type="InterPro" id="IPR049796">
    <property type="entry name" value="CdiI_Ct-like"/>
</dbReference>
<reference evidence="1 2" key="2">
    <citation type="submission" date="2018-11" db="EMBL/GenBank/DDBJ databases">
        <authorList>
            <consortium name="Pathogen Informatics"/>
        </authorList>
    </citation>
    <scope>NUCLEOTIDE SEQUENCE [LARGE SCALE GENOMIC DNA]</scope>
</reference>